<evidence type="ECO:0000313" key="2">
    <source>
        <dbReference type="Proteomes" id="UP000245626"/>
    </source>
</evidence>
<accession>A0ACD0NVQ0</accession>
<gene>
    <name evidence="1" type="ORF">IE53DRAFT_316953</name>
</gene>
<organism evidence="1 2">
    <name type="scientific">Violaceomyces palustris</name>
    <dbReference type="NCBI Taxonomy" id="1673888"/>
    <lineage>
        <taxon>Eukaryota</taxon>
        <taxon>Fungi</taxon>
        <taxon>Dikarya</taxon>
        <taxon>Basidiomycota</taxon>
        <taxon>Ustilaginomycotina</taxon>
        <taxon>Ustilaginomycetes</taxon>
        <taxon>Violaceomycetales</taxon>
        <taxon>Violaceomycetaceae</taxon>
        <taxon>Violaceomyces</taxon>
    </lineage>
</organism>
<feature type="non-terminal residue" evidence="1">
    <location>
        <position position="1"/>
    </location>
</feature>
<dbReference type="EMBL" id="KZ820003">
    <property type="protein sequence ID" value="PWN49815.1"/>
    <property type="molecule type" value="Genomic_DNA"/>
</dbReference>
<reference evidence="1 2" key="1">
    <citation type="journal article" date="2018" name="Mol. Biol. Evol.">
        <title>Broad Genomic Sampling Reveals a Smut Pathogenic Ancestry of the Fungal Clade Ustilaginomycotina.</title>
        <authorList>
            <person name="Kijpornyongpan T."/>
            <person name="Mondo S.J."/>
            <person name="Barry K."/>
            <person name="Sandor L."/>
            <person name="Lee J."/>
            <person name="Lipzen A."/>
            <person name="Pangilinan J."/>
            <person name="LaButti K."/>
            <person name="Hainaut M."/>
            <person name="Henrissat B."/>
            <person name="Grigoriev I.V."/>
            <person name="Spatafora J.W."/>
            <person name="Aime M.C."/>
        </authorList>
    </citation>
    <scope>NUCLEOTIDE SEQUENCE [LARGE SCALE GENOMIC DNA]</scope>
    <source>
        <strain evidence="1 2">SA 807</strain>
    </source>
</reference>
<dbReference type="Proteomes" id="UP000245626">
    <property type="component" value="Unassembled WGS sequence"/>
</dbReference>
<proteinExistence type="predicted"/>
<sequence length="69" mass="7912">NAPIHTSQYSQQGFEACSISTLRWPAQSPELMPIENLWSYLKQRLYKANQHLSALQGGPETIKEKVFLH</sequence>
<evidence type="ECO:0000313" key="1">
    <source>
        <dbReference type="EMBL" id="PWN49815.1"/>
    </source>
</evidence>
<protein>
    <submittedName>
        <fullName evidence="1">Uncharacterized protein</fullName>
    </submittedName>
</protein>
<keyword evidence="2" id="KW-1185">Reference proteome</keyword>
<name>A0ACD0NVQ0_9BASI</name>